<dbReference type="PROSITE" id="PS00729">
    <property type="entry name" value="AP_NUCLEASE_F2_1"/>
    <property type="match status" value="1"/>
</dbReference>
<dbReference type="EMBL" id="DXDX01000117">
    <property type="protein sequence ID" value="HIY21490.1"/>
    <property type="molecule type" value="Genomic_DNA"/>
</dbReference>
<evidence type="ECO:0000256" key="4">
    <source>
        <dbReference type="ARBA" id="ARBA00022763"/>
    </source>
</evidence>
<evidence type="ECO:0000256" key="1">
    <source>
        <dbReference type="ARBA" id="ARBA00001947"/>
    </source>
</evidence>
<evidence type="ECO:0000256" key="7">
    <source>
        <dbReference type="ARBA" id="ARBA00023204"/>
    </source>
</evidence>
<dbReference type="GO" id="GO:0003906">
    <property type="term" value="F:DNA-(apurinic or apyrimidinic site) endonuclease activity"/>
    <property type="evidence" value="ECO:0007669"/>
    <property type="project" value="TreeGrafter"/>
</dbReference>
<feature type="domain" description="Xylose isomerase-like TIM barrel" evidence="8">
    <location>
        <begin position="24"/>
        <end position="266"/>
    </location>
</feature>
<dbReference type="GO" id="GO:0008081">
    <property type="term" value="F:phosphoric diester hydrolase activity"/>
    <property type="evidence" value="ECO:0007669"/>
    <property type="project" value="TreeGrafter"/>
</dbReference>
<comment type="caution">
    <text evidence="9">The sequence shown here is derived from an EMBL/GenBank/DDBJ whole genome shotgun (WGS) entry which is preliminary data.</text>
</comment>
<reference evidence="9" key="2">
    <citation type="submission" date="2021-04" db="EMBL/GenBank/DDBJ databases">
        <authorList>
            <person name="Gilroy R."/>
        </authorList>
    </citation>
    <scope>NUCLEOTIDE SEQUENCE</scope>
    <source>
        <strain evidence="9">ChiBcec16_6824</strain>
    </source>
</reference>
<proteinExistence type="inferred from homology"/>
<evidence type="ECO:0000256" key="2">
    <source>
        <dbReference type="ARBA" id="ARBA00005340"/>
    </source>
</evidence>
<name>A0A9D1Y8K1_9FIRM</name>
<keyword evidence="4" id="KW-0227">DNA damage</keyword>
<dbReference type="InterPro" id="IPR013022">
    <property type="entry name" value="Xyl_isomerase-like_TIM-brl"/>
</dbReference>
<sequence length="281" mass="30430">MSATFGPAGNADAFPYKSSTDAPRWLAQLGLERYEYQCGKGVRIREELARTLGENARNAGIALSLHAPYFINLANPDAESLQKTIGYITAACQAADWMGAGRVVIHSGALMKRTRQEALDIALNSLAEVVAACDKAGFGHITLCPETMGKINQLGDLEEVLELCQVDHRLLPCVDFGHLYARSLGALEGRAAFEGMLDRMAAALGEERASHFHSHFSKIQFTPNGGEKQHLTFDQCDFGPEPAPLMEAVAGRGWSPAFICESAGTQAQDAQTMKRLYQAAL</sequence>
<dbReference type="PANTHER" id="PTHR21445">
    <property type="entry name" value="ENDONUCLEASE IV ENDODEOXYRIBONUCLEASE IV"/>
    <property type="match status" value="1"/>
</dbReference>
<accession>A0A9D1Y8K1</accession>
<comment type="cofactor">
    <cofactor evidence="1">
        <name>Zn(2+)</name>
        <dbReference type="ChEBI" id="CHEBI:29105"/>
    </cofactor>
</comment>
<dbReference type="SMART" id="SM00518">
    <property type="entry name" value="AP2Ec"/>
    <property type="match status" value="1"/>
</dbReference>
<comment type="similarity">
    <text evidence="2">Belongs to the AP endonuclease 2 family.</text>
</comment>
<evidence type="ECO:0000256" key="5">
    <source>
        <dbReference type="ARBA" id="ARBA00022801"/>
    </source>
</evidence>
<keyword evidence="7" id="KW-0234">DNA repair</keyword>
<dbReference type="Proteomes" id="UP000823868">
    <property type="component" value="Unassembled WGS sequence"/>
</dbReference>
<dbReference type="PANTHER" id="PTHR21445:SF0">
    <property type="entry name" value="APURINIC-APYRIMIDINIC ENDONUCLEASE"/>
    <property type="match status" value="1"/>
</dbReference>
<keyword evidence="6" id="KW-0862">Zinc</keyword>
<evidence type="ECO:0000256" key="3">
    <source>
        <dbReference type="ARBA" id="ARBA00022723"/>
    </source>
</evidence>
<dbReference type="InterPro" id="IPR036237">
    <property type="entry name" value="Xyl_isomerase-like_sf"/>
</dbReference>
<dbReference type="Gene3D" id="3.20.20.150">
    <property type="entry name" value="Divalent-metal-dependent TIM barrel enzymes"/>
    <property type="match status" value="1"/>
</dbReference>
<keyword evidence="5" id="KW-0378">Hydrolase</keyword>
<dbReference type="GO" id="GO:0006284">
    <property type="term" value="P:base-excision repair"/>
    <property type="evidence" value="ECO:0007669"/>
    <property type="project" value="TreeGrafter"/>
</dbReference>
<organism evidence="9 10">
    <name type="scientific">Candidatus Flavonifractor merdigallinarum</name>
    <dbReference type="NCBI Taxonomy" id="2838589"/>
    <lineage>
        <taxon>Bacteria</taxon>
        <taxon>Bacillati</taxon>
        <taxon>Bacillota</taxon>
        <taxon>Clostridia</taxon>
        <taxon>Eubacteriales</taxon>
        <taxon>Oscillospiraceae</taxon>
        <taxon>Flavonifractor</taxon>
    </lineage>
</organism>
<evidence type="ECO:0000259" key="8">
    <source>
        <dbReference type="Pfam" id="PF01261"/>
    </source>
</evidence>
<dbReference type="AlphaFoldDB" id="A0A9D1Y8K1"/>
<evidence type="ECO:0000313" key="9">
    <source>
        <dbReference type="EMBL" id="HIY21490.1"/>
    </source>
</evidence>
<dbReference type="InterPro" id="IPR018246">
    <property type="entry name" value="AP_endonuc_F2_Zn_BS"/>
</dbReference>
<gene>
    <name evidence="9" type="ORF">H9841_06285</name>
</gene>
<dbReference type="GO" id="GO:0003677">
    <property type="term" value="F:DNA binding"/>
    <property type="evidence" value="ECO:0007669"/>
    <property type="project" value="InterPro"/>
</dbReference>
<reference evidence="9" key="1">
    <citation type="journal article" date="2021" name="PeerJ">
        <title>Extensive microbial diversity within the chicken gut microbiome revealed by metagenomics and culture.</title>
        <authorList>
            <person name="Gilroy R."/>
            <person name="Ravi A."/>
            <person name="Getino M."/>
            <person name="Pursley I."/>
            <person name="Horton D.L."/>
            <person name="Alikhan N.F."/>
            <person name="Baker D."/>
            <person name="Gharbi K."/>
            <person name="Hall N."/>
            <person name="Watson M."/>
            <person name="Adriaenssens E.M."/>
            <person name="Foster-Nyarko E."/>
            <person name="Jarju S."/>
            <person name="Secka A."/>
            <person name="Antonio M."/>
            <person name="Oren A."/>
            <person name="Chaudhuri R.R."/>
            <person name="La Ragione R."/>
            <person name="Hildebrand F."/>
            <person name="Pallen M.J."/>
        </authorList>
    </citation>
    <scope>NUCLEOTIDE SEQUENCE</scope>
    <source>
        <strain evidence="9">ChiBcec16_6824</strain>
    </source>
</reference>
<dbReference type="InterPro" id="IPR001719">
    <property type="entry name" value="AP_endonuc_2"/>
</dbReference>
<evidence type="ECO:0000256" key="6">
    <source>
        <dbReference type="ARBA" id="ARBA00022833"/>
    </source>
</evidence>
<evidence type="ECO:0000313" key="10">
    <source>
        <dbReference type="Proteomes" id="UP000823868"/>
    </source>
</evidence>
<dbReference type="Pfam" id="PF01261">
    <property type="entry name" value="AP_endonuc_2"/>
    <property type="match status" value="1"/>
</dbReference>
<protein>
    <submittedName>
        <fullName evidence="9">TIM barrel protein</fullName>
    </submittedName>
</protein>
<keyword evidence="3" id="KW-0479">Metal-binding</keyword>
<dbReference type="GO" id="GO:0008270">
    <property type="term" value="F:zinc ion binding"/>
    <property type="evidence" value="ECO:0007669"/>
    <property type="project" value="InterPro"/>
</dbReference>
<dbReference type="SUPFAM" id="SSF51658">
    <property type="entry name" value="Xylose isomerase-like"/>
    <property type="match status" value="1"/>
</dbReference>